<name>A0A4V3CZQ8_LABRH</name>
<comment type="caution">
    <text evidence="1">The sequence shown here is derived from an EMBL/GenBank/DDBJ whole genome shotgun (WGS) entry which is preliminary data.</text>
</comment>
<evidence type="ECO:0000313" key="2">
    <source>
        <dbReference type="Proteomes" id="UP000295444"/>
    </source>
</evidence>
<dbReference type="EMBL" id="SNXZ01000002">
    <property type="protein sequence ID" value="TDQ00641.1"/>
    <property type="molecule type" value="Genomic_DNA"/>
</dbReference>
<proteinExistence type="predicted"/>
<evidence type="ECO:0000313" key="1">
    <source>
        <dbReference type="EMBL" id="TDQ00641.1"/>
    </source>
</evidence>
<dbReference type="RefSeq" id="WP_133849329.1">
    <property type="nucleotide sequence ID" value="NZ_SNXZ01000002.1"/>
</dbReference>
<protein>
    <submittedName>
        <fullName evidence="1">Uncharacterized protein</fullName>
    </submittedName>
</protein>
<dbReference type="Proteomes" id="UP000295444">
    <property type="component" value="Unassembled WGS sequence"/>
</dbReference>
<keyword evidence="2" id="KW-1185">Reference proteome</keyword>
<gene>
    <name evidence="1" type="ORF">EV186_102502</name>
</gene>
<dbReference type="OrthoDB" id="3705505at2"/>
<accession>A0A4V3CZQ8</accession>
<organism evidence="1 2">
    <name type="scientific">Labedaea rhizosphaerae</name>
    <dbReference type="NCBI Taxonomy" id="598644"/>
    <lineage>
        <taxon>Bacteria</taxon>
        <taxon>Bacillati</taxon>
        <taxon>Actinomycetota</taxon>
        <taxon>Actinomycetes</taxon>
        <taxon>Pseudonocardiales</taxon>
        <taxon>Pseudonocardiaceae</taxon>
        <taxon>Labedaea</taxon>
    </lineage>
</organism>
<reference evidence="1 2" key="1">
    <citation type="submission" date="2019-03" db="EMBL/GenBank/DDBJ databases">
        <title>Genomic Encyclopedia of Type Strains, Phase IV (KMG-IV): sequencing the most valuable type-strain genomes for metagenomic binning, comparative biology and taxonomic classification.</title>
        <authorList>
            <person name="Goeker M."/>
        </authorList>
    </citation>
    <scope>NUCLEOTIDE SEQUENCE [LARGE SCALE GENOMIC DNA]</scope>
    <source>
        <strain evidence="1 2">DSM 45361</strain>
    </source>
</reference>
<sequence>MTTPSAGAYIKVPAGCEITYRFDVDGDIEILLGSVHDGFELLFEPAALARFTAVAEQALKANVDHGCEQTSTFTPAVVV</sequence>
<dbReference type="AlphaFoldDB" id="A0A4V3CZQ8"/>